<sequence>MVQDGSIGFPDPQPFPNDTVEMPYFLVGDDAFSFSENMQNPLDMSPDKRRKNPELPVIQG</sequence>
<gene>
    <name evidence="2" type="ORF">DPMN_071557</name>
</gene>
<dbReference type="Proteomes" id="UP000828390">
    <property type="component" value="Unassembled WGS sequence"/>
</dbReference>
<dbReference type="EMBL" id="JAIWYP010000014">
    <property type="protein sequence ID" value="KAH3711882.1"/>
    <property type="molecule type" value="Genomic_DNA"/>
</dbReference>
<comment type="caution">
    <text evidence="2">The sequence shown here is derived from an EMBL/GenBank/DDBJ whole genome shotgun (WGS) entry which is preliminary data.</text>
</comment>
<proteinExistence type="predicted"/>
<accession>A0A9D3Z7R0</accession>
<reference evidence="2" key="2">
    <citation type="submission" date="2020-11" db="EMBL/GenBank/DDBJ databases">
        <authorList>
            <person name="McCartney M.A."/>
            <person name="Auch B."/>
            <person name="Kono T."/>
            <person name="Mallez S."/>
            <person name="Becker A."/>
            <person name="Gohl D.M."/>
            <person name="Silverstein K.A.T."/>
            <person name="Koren S."/>
            <person name="Bechman K.B."/>
            <person name="Herman A."/>
            <person name="Abrahante J.E."/>
            <person name="Garbe J."/>
        </authorList>
    </citation>
    <scope>NUCLEOTIDE SEQUENCE</scope>
    <source>
        <strain evidence="2">Duluth1</strain>
        <tissue evidence="2">Whole animal</tissue>
    </source>
</reference>
<keyword evidence="3" id="KW-1185">Reference proteome</keyword>
<reference evidence="2" key="1">
    <citation type="journal article" date="2019" name="bioRxiv">
        <title>The Genome of the Zebra Mussel, Dreissena polymorpha: A Resource for Invasive Species Research.</title>
        <authorList>
            <person name="McCartney M.A."/>
            <person name="Auch B."/>
            <person name="Kono T."/>
            <person name="Mallez S."/>
            <person name="Zhang Y."/>
            <person name="Obille A."/>
            <person name="Becker A."/>
            <person name="Abrahante J.E."/>
            <person name="Garbe J."/>
            <person name="Badalamenti J.P."/>
            <person name="Herman A."/>
            <person name="Mangelson H."/>
            <person name="Liachko I."/>
            <person name="Sullivan S."/>
            <person name="Sone E.D."/>
            <person name="Koren S."/>
            <person name="Silverstein K.A.T."/>
            <person name="Beckman K.B."/>
            <person name="Gohl D.M."/>
        </authorList>
    </citation>
    <scope>NUCLEOTIDE SEQUENCE</scope>
    <source>
        <strain evidence="2">Duluth1</strain>
        <tissue evidence="2">Whole animal</tissue>
    </source>
</reference>
<dbReference type="AlphaFoldDB" id="A0A9D3Z7R0"/>
<evidence type="ECO:0000313" key="2">
    <source>
        <dbReference type="EMBL" id="KAH3711882.1"/>
    </source>
</evidence>
<organism evidence="2 3">
    <name type="scientific">Dreissena polymorpha</name>
    <name type="common">Zebra mussel</name>
    <name type="synonym">Mytilus polymorpha</name>
    <dbReference type="NCBI Taxonomy" id="45954"/>
    <lineage>
        <taxon>Eukaryota</taxon>
        <taxon>Metazoa</taxon>
        <taxon>Spiralia</taxon>
        <taxon>Lophotrochozoa</taxon>
        <taxon>Mollusca</taxon>
        <taxon>Bivalvia</taxon>
        <taxon>Autobranchia</taxon>
        <taxon>Heteroconchia</taxon>
        <taxon>Euheterodonta</taxon>
        <taxon>Imparidentia</taxon>
        <taxon>Neoheterodontei</taxon>
        <taxon>Myida</taxon>
        <taxon>Dreissenoidea</taxon>
        <taxon>Dreissenidae</taxon>
        <taxon>Dreissena</taxon>
    </lineage>
</organism>
<protein>
    <submittedName>
        <fullName evidence="2">Uncharacterized protein</fullName>
    </submittedName>
</protein>
<feature type="region of interest" description="Disordered" evidence="1">
    <location>
        <begin position="35"/>
        <end position="60"/>
    </location>
</feature>
<evidence type="ECO:0000256" key="1">
    <source>
        <dbReference type="SAM" id="MobiDB-lite"/>
    </source>
</evidence>
<name>A0A9D3Z7R0_DREPO</name>
<evidence type="ECO:0000313" key="3">
    <source>
        <dbReference type="Proteomes" id="UP000828390"/>
    </source>
</evidence>